<keyword evidence="4 6" id="KW-0067">ATP-binding</keyword>
<dbReference type="InterPro" id="IPR027417">
    <property type="entry name" value="P-loop_NTPase"/>
</dbReference>
<dbReference type="InterPro" id="IPR017871">
    <property type="entry name" value="ABC_transporter-like_CS"/>
</dbReference>
<keyword evidence="7" id="KW-1185">Reference proteome</keyword>
<accession>A0A7W1WSX7</accession>
<evidence type="ECO:0000313" key="7">
    <source>
        <dbReference type="Proteomes" id="UP000535491"/>
    </source>
</evidence>
<dbReference type="AlphaFoldDB" id="A0A7W1WSX7"/>
<dbReference type="InterPro" id="IPR003439">
    <property type="entry name" value="ABC_transporter-like_ATP-bd"/>
</dbReference>
<comment type="caution">
    <text evidence="6">The sequence shown here is derived from an EMBL/GenBank/DDBJ whole genome shotgun (WGS) entry which is preliminary data.</text>
</comment>
<name>A0A7W1WSX7_9BACL</name>
<gene>
    <name evidence="6" type="ORF">H1191_13930</name>
</gene>
<evidence type="ECO:0000256" key="4">
    <source>
        <dbReference type="ARBA" id="ARBA00022840"/>
    </source>
</evidence>
<evidence type="ECO:0000256" key="3">
    <source>
        <dbReference type="ARBA" id="ARBA00022741"/>
    </source>
</evidence>
<dbReference type="EMBL" id="JACEIQ010000015">
    <property type="protein sequence ID" value="MBA4495403.1"/>
    <property type="molecule type" value="Genomic_DNA"/>
</dbReference>
<dbReference type="SMART" id="SM00382">
    <property type="entry name" value="AAA"/>
    <property type="match status" value="1"/>
</dbReference>
<comment type="similarity">
    <text evidence="1">Belongs to the ABC transporter superfamily.</text>
</comment>
<dbReference type="PANTHER" id="PTHR43335">
    <property type="entry name" value="ABC TRANSPORTER, ATP-BINDING PROTEIN"/>
    <property type="match status" value="1"/>
</dbReference>
<dbReference type="SUPFAM" id="SSF52540">
    <property type="entry name" value="P-loop containing nucleoside triphosphate hydrolases"/>
    <property type="match status" value="1"/>
</dbReference>
<keyword evidence="3" id="KW-0547">Nucleotide-binding</keyword>
<dbReference type="PROSITE" id="PS00211">
    <property type="entry name" value="ABC_TRANSPORTER_1"/>
    <property type="match status" value="1"/>
</dbReference>
<dbReference type="GO" id="GO:0005524">
    <property type="term" value="F:ATP binding"/>
    <property type="evidence" value="ECO:0007669"/>
    <property type="project" value="UniProtKB-KW"/>
</dbReference>
<dbReference type="Gene3D" id="3.40.50.300">
    <property type="entry name" value="P-loop containing nucleotide triphosphate hydrolases"/>
    <property type="match status" value="1"/>
</dbReference>
<keyword evidence="2" id="KW-0813">Transport</keyword>
<sequence>MTNAYAVQTVNLTKRFKNKTVVRGINLEVPKGEIYGFLGPNGAGKTTTIKMLLGLTRPTEGEAYILGKNIQTSRNQVLGKVGSLVESPSYYGHLTGYENLKIITQVLGLNEKRIDEVLRLVRLEKDAHRLARNYSLGMKQRLGIAAALIGNPELLILDEPTNGLDPAGIQEIRELIKSLPQMTGVTILLSSHLLNEIEQVASIVGIIHGGTCIYQNRLHHLKNQAAKKRIEMEVISVKEAAHSLKQLGWNVYQDQNHLCLDNPAKEEIALLIQSLVQHNFSIYDLRHREQSLEDIFLHLTGKGQSL</sequence>
<feature type="domain" description="ABC transporter" evidence="5">
    <location>
        <begin position="7"/>
        <end position="234"/>
    </location>
</feature>
<evidence type="ECO:0000259" key="5">
    <source>
        <dbReference type="PROSITE" id="PS50893"/>
    </source>
</evidence>
<dbReference type="PANTHER" id="PTHR43335:SF4">
    <property type="entry name" value="ABC TRANSPORTER, ATP-BINDING PROTEIN"/>
    <property type="match status" value="1"/>
</dbReference>
<reference evidence="6 7" key="1">
    <citation type="submission" date="2020-07" db="EMBL/GenBank/DDBJ databases">
        <authorList>
            <person name="Feng H."/>
        </authorList>
    </citation>
    <scope>NUCLEOTIDE SEQUENCE [LARGE SCALE GENOMIC DNA]</scope>
    <source>
        <strain evidence="7">s-10</strain>
    </source>
</reference>
<dbReference type="PROSITE" id="PS50893">
    <property type="entry name" value="ABC_TRANSPORTER_2"/>
    <property type="match status" value="1"/>
</dbReference>
<dbReference type="Pfam" id="PF00005">
    <property type="entry name" value="ABC_tran"/>
    <property type="match status" value="1"/>
</dbReference>
<dbReference type="CDD" id="cd03268">
    <property type="entry name" value="ABC_BcrA_bacitracin_resist"/>
    <property type="match status" value="1"/>
</dbReference>
<evidence type="ECO:0000313" key="6">
    <source>
        <dbReference type="EMBL" id="MBA4495403.1"/>
    </source>
</evidence>
<organism evidence="6 7">
    <name type="scientific">Paenactinomyces guangxiensis</name>
    <dbReference type="NCBI Taxonomy" id="1490290"/>
    <lineage>
        <taxon>Bacteria</taxon>
        <taxon>Bacillati</taxon>
        <taxon>Bacillota</taxon>
        <taxon>Bacilli</taxon>
        <taxon>Bacillales</taxon>
        <taxon>Thermoactinomycetaceae</taxon>
        <taxon>Paenactinomyces</taxon>
    </lineage>
</organism>
<evidence type="ECO:0000256" key="1">
    <source>
        <dbReference type="ARBA" id="ARBA00005417"/>
    </source>
</evidence>
<dbReference type="InterPro" id="IPR003593">
    <property type="entry name" value="AAA+_ATPase"/>
</dbReference>
<proteinExistence type="inferred from homology"/>
<dbReference type="GO" id="GO:0016887">
    <property type="term" value="F:ATP hydrolysis activity"/>
    <property type="evidence" value="ECO:0007669"/>
    <property type="project" value="InterPro"/>
</dbReference>
<evidence type="ECO:0000256" key="2">
    <source>
        <dbReference type="ARBA" id="ARBA00022448"/>
    </source>
</evidence>
<dbReference type="Proteomes" id="UP000535491">
    <property type="component" value="Unassembled WGS sequence"/>
</dbReference>
<dbReference type="RefSeq" id="WP_181752816.1">
    <property type="nucleotide sequence ID" value="NZ_JACEIQ010000015.1"/>
</dbReference>
<protein>
    <submittedName>
        <fullName evidence="6">ABC transporter ATP-binding protein</fullName>
    </submittedName>
</protein>